<dbReference type="EMBL" id="WMIF01000038">
    <property type="protein sequence ID" value="MTH36419.1"/>
    <property type="molecule type" value="Genomic_DNA"/>
</dbReference>
<dbReference type="InterPro" id="IPR018653">
    <property type="entry name" value="ScfR_C"/>
</dbReference>
<name>A0A844H5Z9_9RHOB</name>
<dbReference type="InterPro" id="IPR001387">
    <property type="entry name" value="Cro/C1-type_HTH"/>
</dbReference>
<dbReference type="GO" id="GO:0005829">
    <property type="term" value="C:cytosol"/>
    <property type="evidence" value="ECO:0007669"/>
    <property type="project" value="TreeGrafter"/>
</dbReference>
<feature type="region of interest" description="Disordered" evidence="4">
    <location>
        <begin position="1"/>
        <end position="24"/>
    </location>
</feature>
<dbReference type="GO" id="GO:0003700">
    <property type="term" value="F:DNA-binding transcription factor activity"/>
    <property type="evidence" value="ECO:0007669"/>
    <property type="project" value="TreeGrafter"/>
</dbReference>
<keyword evidence="7" id="KW-1185">Reference proteome</keyword>
<dbReference type="InterPro" id="IPR010982">
    <property type="entry name" value="Lambda_DNA-bd_dom_sf"/>
</dbReference>
<evidence type="ECO:0000259" key="5">
    <source>
        <dbReference type="PROSITE" id="PS50943"/>
    </source>
</evidence>
<accession>A0A844H5Z9</accession>
<dbReference type="SMART" id="SM00530">
    <property type="entry name" value="HTH_XRE"/>
    <property type="match status" value="1"/>
</dbReference>
<dbReference type="RefSeq" id="WP_155065934.1">
    <property type="nucleotide sequence ID" value="NZ_WMIF01000038.1"/>
</dbReference>
<feature type="domain" description="HTH cro/C1-type" evidence="5">
    <location>
        <begin position="32"/>
        <end position="86"/>
    </location>
</feature>
<dbReference type="PANTHER" id="PTHR46797:SF23">
    <property type="entry name" value="HTH-TYPE TRANSCRIPTIONAL REGULATOR SUTR"/>
    <property type="match status" value="1"/>
</dbReference>
<proteinExistence type="predicted"/>
<dbReference type="PANTHER" id="PTHR46797">
    <property type="entry name" value="HTH-TYPE TRANSCRIPTIONAL REGULATOR"/>
    <property type="match status" value="1"/>
</dbReference>
<organism evidence="6 7">
    <name type="scientific">Paracoccus limosus</name>
    <dbReference type="NCBI Taxonomy" id="913252"/>
    <lineage>
        <taxon>Bacteria</taxon>
        <taxon>Pseudomonadati</taxon>
        <taxon>Pseudomonadota</taxon>
        <taxon>Alphaproteobacteria</taxon>
        <taxon>Rhodobacterales</taxon>
        <taxon>Paracoccaceae</taxon>
        <taxon>Paracoccus</taxon>
    </lineage>
</organism>
<dbReference type="GO" id="GO:0003677">
    <property type="term" value="F:DNA binding"/>
    <property type="evidence" value="ECO:0007669"/>
    <property type="project" value="UniProtKB-KW"/>
</dbReference>
<gene>
    <name evidence="6" type="ORF">GL279_17650</name>
</gene>
<protein>
    <submittedName>
        <fullName evidence="6">Helix-turn-helix domain-containing protein</fullName>
    </submittedName>
</protein>
<evidence type="ECO:0000256" key="3">
    <source>
        <dbReference type="ARBA" id="ARBA00023163"/>
    </source>
</evidence>
<evidence type="ECO:0000256" key="4">
    <source>
        <dbReference type="SAM" id="MobiDB-lite"/>
    </source>
</evidence>
<sequence>MVRASGSQPPLRPEPAAAPRFPAKRPLIGTRIRERRLSLGWRQTEVARRAEISAAYLNLIEHNRRPVGTELLNRLAEALQIDAAELTSDREEVLISGLREAAALADDQSIPVELEQIGEFAARFPGWANALALASRRADTLERRLVALSDRMTRDPYLLTTLHEVQSAVTAVRSTASILAETPDIDESWRARFHANLDGDSQRLSRTAQSLVAYLDTFEDDAVPMSPQEEVEAWIAAGQPDPADAPTLASDAARAMAGELQLAQDRDRRLLPDAELASTADALKLLDPAALAARLGRPLDLVLRRLGVLRPGLWAQSGLVICDGSGAPLFRRAPPGFELPRPGEGCALWPLFEALAQPQLPVQRLVETPGGARYLAWAVAERLLPMGFGGPALSRAQMLLVPAEAQDDRREALAVGPACRICPRPACPARHEPSILGPL</sequence>
<keyword evidence="1" id="KW-0805">Transcription regulation</keyword>
<dbReference type="AlphaFoldDB" id="A0A844H5Z9"/>
<dbReference type="CDD" id="cd00093">
    <property type="entry name" value="HTH_XRE"/>
    <property type="match status" value="1"/>
</dbReference>
<dbReference type="InterPro" id="IPR050807">
    <property type="entry name" value="TransReg_Diox_bact_type"/>
</dbReference>
<dbReference type="Pfam" id="PF09856">
    <property type="entry name" value="ScfRs"/>
    <property type="match status" value="1"/>
</dbReference>
<dbReference type="Pfam" id="PF01381">
    <property type="entry name" value="HTH_3"/>
    <property type="match status" value="1"/>
</dbReference>
<comment type="caution">
    <text evidence="6">The sequence shown here is derived from an EMBL/GenBank/DDBJ whole genome shotgun (WGS) entry which is preliminary data.</text>
</comment>
<dbReference type="SUPFAM" id="SSF47413">
    <property type="entry name" value="lambda repressor-like DNA-binding domains"/>
    <property type="match status" value="1"/>
</dbReference>
<dbReference type="PROSITE" id="PS50943">
    <property type="entry name" value="HTH_CROC1"/>
    <property type="match status" value="1"/>
</dbReference>
<evidence type="ECO:0000313" key="6">
    <source>
        <dbReference type="EMBL" id="MTH36419.1"/>
    </source>
</evidence>
<keyword evidence="2" id="KW-0238">DNA-binding</keyword>
<evidence type="ECO:0000313" key="7">
    <source>
        <dbReference type="Proteomes" id="UP000442533"/>
    </source>
</evidence>
<reference evidence="6 7" key="1">
    <citation type="submission" date="2019-11" db="EMBL/GenBank/DDBJ databases">
        <authorList>
            <person name="Dong K."/>
        </authorList>
    </citation>
    <scope>NUCLEOTIDE SEQUENCE [LARGE SCALE GENOMIC DNA]</scope>
    <source>
        <strain evidence="6 7">JCM 17370</strain>
    </source>
</reference>
<evidence type="ECO:0000256" key="1">
    <source>
        <dbReference type="ARBA" id="ARBA00023015"/>
    </source>
</evidence>
<dbReference type="OrthoDB" id="7790108at2"/>
<keyword evidence="3" id="KW-0804">Transcription</keyword>
<evidence type="ECO:0000256" key="2">
    <source>
        <dbReference type="ARBA" id="ARBA00023125"/>
    </source>
</evidence>
<feature type="compositionally biased region" description="Low complexity" evidence="4">
    <location>
        <begin position="14"/>
        <end position="24"/>
    </location>
</feature>
<dbReference type="Proteomes" id="UP000442533">
    <property type="component" value="Unassembled WGS sequence"/>
</dbReference>
<dbReference type="Gene3D" id="1.10.260.40">
    <property type="entry name" value="lambda repressor-like DNA-binding domains"/>
    <property type="match status" value="1"/>
</dbReference>